<evidence type="ECO:0000256" key="1">
    <source>
        <dbReference type="SAM" id="MobiDB-lite"/>
    </source>
</evidence>
<dbReference type="PANTHER" id="PTHR28093">
    <property type="entry name" value="MORPHOGENESIS-RELATED PROTEIN MSB1"/>
    <property type="match status" value="1"/>
</dbReference>
<dbReference type="Pfam" id="PF08101">
    <property type="entry name" value="Msb1-Mug8_dom"/>
    <property type="match status" value="1"/>
</dbReference>
<feature type="compositionally biased region" description="Basic and acidic residues" evidence="1">
    <location>
        <begin position="598"/>
        <end position="612"/>
    </location>
</feature>
<feature type="compositionally biased region" description="Low complexity" evidence="1">
    <location>
        <begin position="817"/>
        <end position="848"/>
    </location>
</feature>
<feature type="compositionally biased region" description="Basic and acidic residues" evidence="1">
    <location>
        <begin position="780"/>
        <end position="790"/>
    </location>
</feature>
<feature type="compositionally biased region" description="Pro residues" evidence="1">
    <location>
        <begin position="994"/>
        <end position="1008"/>
    </location>
</feature>
<feature type="compositionally biased region" description="Polar residues" evidence="1">
    <location>
        <begin position="976"/>
        <end position="985"/>
    </location>
</feature>
<dbReference type="PANTHER" id="PTHR28093:SF1">
    <property type="entry name" value="MORPHOGENESIS-RELATED PROTEIN MSB1"/>
    <property type="match status" value="1"/>
</dbReference>
<accession>F2PPA7</accession>
<evidence type="ECO:0000259" key="2">
    <source>
        <dbReference type="Pfam" id="PF08101"/>
    </source>
</evidence>
<dbReference type="VEuPathDB" id="FungiDB:TEQG_02758"/>
<feature type="compositionally biased region" description="Low complexity" evidence="1">
    <location>
        <begin position="707"/>
        <end position="724"/>
    </location>
</feature>
<reference evidence="4" key="1">
    <citation type="journal article" date="2012" name="MBio">
        <title>Comparative genome analysis of Trichophyton rubrum and related dermatophytes reveals candidate genes involved in infection.</title>
        <authorList>
            <person name="Martinez D.A."/>
            <person name="Oliver B.G."/>
            <person name="Graeser Y."/>
            <person name="Goldberg J.M."/>
            <person name="Li W."/>
            <person name="Martinez-Rossi N.M."/>
            <person name="Monod M."/>
            <person name="Shelest E."/>
            <person name="Barton R.C."/>
            <person name="Birch E."/>
            <person name="Brakhage A.A."/>
            <person name="Chen Z."/>
            <person name="Gurr S.J."/>
            <person name="Heiman D."/>
            <person name="Heitman J."/>
            <person name="Kosti I."/>
            <person name="Rossi A."/>
            <person name="Saif S."/>
            <person name="Samalova M."/>
            <person name="Saunders C.W."/>
            <person name="Shea T."/>
            <person name="Summerbell R.C."/>
            <person name="Xu J."/>
            <person name="Young S."/>
            <person name="Zeng Q."/>
            <person name="Birren B.W."/>
            <person name="Cuomo C.A."/>
            <person name="White T.C."/>
        </authorList>
    </citation>
    <scope>NUCLEOTIDE SEQUENCE [LARGE SCALE GENOMIC DNA]</scope>
    <source>
        <strain evidence="4">ATCC MYA-4606 / CBS 127.97</strain>
    </source>
</reference>
<evidence type="ECO:0000313" key="3">
    <source>
        <dbReference type="EMBL" id="EGE03725.1"/>
    </source>
</evidence>
<dbReference type="OrthoDB" id="3362494at2759"/>
<feature type="compositionally biased region" description="Low complexity" evidence="1">
    <location>
        <begin position="1037"/>
        <end position="1054"/>
    </location>
</feature>
<feature type="compositionally biased region" description="Basic and acidic residues" evidence="1">
    <location>
        <begin position="681"/>
        <end position="691"/>
    </location>
</feature>
<feature type="region of interest" description="Disordered" evidence="1">
    <location>
        <begin position="1"/>
        <end position="26"/>
    </location>
</feature>
<feature type="compositionally biased region" description="Polar residues" evidence="1">
    <location>
        <begin position="563"/>
        <end position="576"/>
    </location>
</feature>
<feature type="region of interest" description="Disordered" evidence="1">
    <location>
        <begin position="372"/>
        <end position="402"/>
    </location>
</feature>
<dbReference type="InterPro" id="IPR037508">
    <property type="entry name" value="Msb1/Mug8"/>
</dbReference>
<organism evidence="3 4">
    <name type="scientific">Trichophyton equinum (strain ATCC MYA-4606 / CBS 127.97)</name>
    <name type="common">Horse ringworm fungus</name>
    <dbReference type="NCBI Taxonomy" id="559882"/>
    <lineage>
        <taxon>Eukaryota</taxon>
        <taxon>Fungi</taxon>
        <taxon>Dikarya</taxon>
        <taxon>Ascomycota</taxon>
        <taxon>Pezizomycotina</taxon>
        <taxon>Eurotiomycetes</taxon>
        <taxon>Eurotiomycetidae</taxon>
        <taxon>Onygenales</taxon>
        <taxon>Arthrodermataceae</taxon>
        <taxon>Trichophyton</taxon>
    </lineage>
</organism>
<dbReference type="InterPro" id="IPR012965">
    <property type="entry name" value="Msb1/Mug8_dom"/>
</dbReference>
<feature type="region of interest" description="Disordered" evidence="1">
    <location>
        <begin position="659"/>
        <end position="1070"/>
    </location>
</feature>
<evidence type="ECO:0000313" key="4">
    <source>
        <dbReference type="Proteomes" id="UP000009169"/>
    </source>
</evidence>
<keyword evidence="4" id="KW-1185">Reference proteome</keyword>
<name>F2PPA7_TRIEC</name>
<dbReference type="CDD" id="cd04401">
    <property type="entry name" value="RhoGAP_fMSB1"/>
    <property type="match status" value="1"/>
</dbReference>
<proteinExistence type="predicted"/>
<dbReference type="AlphaFoldDB" id="F2PPA7"/>
<feature type="compositionally biased region" description="Low complexity" evidence="1">
    <location>
        <begin position="744"/>
        <end position="772"/>
    </location>
</feature>
<dbReference type="Proteomes" id="UP000009169">
    <property type="component" value="Unassembled WGS sequence"/>
</dbReference>
<dbReference type="eggNOG" id="ENOG502RBV5">
    <property type="taxonomic scope" value="Eukaryota"/>
</dbReference>
<feature type="domain" description="Meiotically up-regulated protein Msb1/Mug8" evidence="2">
    <location>
        <begin position="40"/>
        <end position="517"/>
    </location>
</feature>
<feature type="region of interest" description="Disordered" evidence="1">
    <location>
        <begin position="558"/>
        <end position="624"/>
    </location>
</feature>
<dbReference type="HOGENOM" id="CLU_006014_0_0_1"/>
<gene>
    <name evidence="3" type="ORF">TEQG_02758</name>
</gene>
<sequence>MPFFSRVFRSKDPSKKSGRLNGLPLEPEKPTWTDAWLRTEVEPEEVVDLLLGCTSELKDRALDIPFLLLPFRPTSDPSAAKSFIRNFFSPPPERMDRPGPLQGSQLAQELRLSEPMVLCSVMKWCWARLPGGVVTWEAYELFKVGENDAQFARDAFSTFIPLSVDSDARTKIIFAFFDLMAAIAAHGKSNGLGGRKLSRYAGWWAFEHADTGKGFEASYKTWNSAADATSHLFFAYLRSQSPDSLRGTNGISTLPLSLQNLVRATEYPPETPSLLQTSTTKVVMLVDVVSPTPFALLRRAKNFEYRASDHALQQFASYEDPQDALTEECKRVLCCIATTNQSEVSTVKASTSLQDASWSRFEDIGFGGAIEDDLDENSKKTSSTPMGLRSAPESRTADFGRPTTPSWADFLSSGFSEENGVKSPTTLLLPPDKILPPLQAVRGQSSQSHKRGFDDGSMLDPGELASISTLDLDDSFWWVWVSSLSGEESAVRKAVFGRCALLETVIPGGKWLILEEQIKGAAPEPEAGAYIAEKKTFFGFKTRKGRLGRSKTSIKKGGLIGEQYNNNNGTAPSSKASIGPDQHARIQAAAAALQRKRREQELEEANKERAKSEMNQTSKTNSVHTLQPAMISEMSQAMRWASNYDKNNIRNAYLENSLAGTGKPASSLDMGSRSRSSTDQNKPEVPPKHESTTSSRDIPSIRERLPRSTTTSPTPDTPPKTESPIPGPANNINFDKPTPPTPPAAAAAAAASASAPAASSTPATASPAATPARVESPAPTKEEPAADDKKIKKKAGNAGLKGMFGGSKADHTEKESTVAAARAALESRTAQSQSQQRSANSSPASSSRIPHTRRLSGFGMKKHQEDSQKSKPVAAVVERKPVKSTPAPAPAAQAPAPVKESRVSPPPPEAERPTAGEQSAPVSPISPDDMKSDAAAFSSFSHQSPIVDQPACVPAETPSPVESEPRAAPIPAPAPSQTESKTFNVQPEKEVPVPATPEPQPQKQPQPEPEPEPEVPALDRWAQIRKNAAQRAGGPDAAVSASPAAVPAPAAAPASPAPAPKQASQQETIEMRAARIKARVAELTKNMESSRAN</sequence>
<dbReference type="EMBL" id="DS995729">
    <property type="protein sequence ID" value="EGE03725.1"/>
    <property type="molecule type" value="Genomic_DNA"/>
</dbReference>
<feature type="compositionally biased region" description="Polar residues" evidence="1">
    <location>
        <begin position="613"/>
        <end position="624"/>
    </location>
</feature>
<protein>
    <submittedName>
        <fullName evidence="3">Morphogenesis protein</fullName>
    </submittedName>
</protein>